<proteinExistence type="predicted"/>
<evidence type="ECO:0000313" key="1">
    <source>
        <dbReference type="EMBL" id="SDE25739.1"/>
    </source>
</evidence>
<dbReference type="PANTHER" id="PTHR43384:SF13">
    <property type="entry name" value="SLR0110 PROTEIN"/>
    <property type="match status" value="1"/>
</dbReference>
<dbReference type="GO" id="GO:0005829">
    <property type="term" value="C:cytosol"/>
    <property type="evidence" value="ECO:0007669"/>
    <property type="project" value="TreeGrafter"/>
</dbReference>
<sequence>MNQSALLQTYHTDDTATDFFVLASTSEINVRWIVETIGASATVEVVALDASRVTQRIAESRPTLLFVDFSEGRGVAASAVTSAARAAFPGLQVIALGRLSEPQCALAALRSGACEFVDVAGDAGDALRIVREVLGSRAQPPSRHGRLTVLLGARIGVGVTTLAANLGVLFANDGRAHGRHTALLDLGLPAGEGAVLLSAGDDFSFVDAVRNLHRVDETFVHTAFAHHTSGLALITLPTELGALREISSQSAVALLTRLRAFFDHQIVDLGGFTNTDFIAQVAQAADNVWMICDQSVASIVSAARQLEVLRDVGVDSANMRLVLNRYEAELDLTAANVATQLGIELTAVLPARHVALCQAANRGELVVNAAPRDPYVRALEALRAQLDSVQPHSPKKREAFWRFLSNSLKRS</sequence>
<evidence type="ECO:0000313" key="2">
    <source>
        <dbReference type="Proteomes" id="UP000198908"/>
    </source>
</evidence>
<dbReference type="PANTHER" id="PTHR43384">
    <property type="entry name" value="SEPTUM SITE-DETERMINING PROTEIN MIND HOMOLOG, CHLOROPLASTIC-RELATED"/>
    <property type="match status" value="1"/>
</dbReference>
<dbReference type="GO" id="GO:0051782">
    <property type="term" value="P:negative regulation of cell division"/>
    <property type="evidence" value="ECO:0007669"/>
    <property type="project" value="TreeGrafter"/>
</dbReference>
<accession>A0A1G7BFA9</accession>
<dbReference type="RefSeq" id="WP_092005175.1">
    <property type="nucleotide sequence ID" value="NZ_FMYQ01000039.1"/>
</dbReference>
<organism evidence="1 2">
    <name type="scientific">Paraburkholderia lycopersici</name>
    <dbReference type="NCBI Taxonomy" id="416944"/>
    <lineage>
        <taxon>Bacteria</taxon>
        <taxon>Pseudomonadati</taxon>
        <taxon>Pseudomonadota</taxon>
        <taxon>Betaproteobacteria</taxon>
        <taxon>Burkholderiales</taxon>
        <taxon>Burkholderiaceae</taxon>
        <taxon>Paraburkholderia</taxon>
    </lineage>
</organism>
<dbReference type="OrthoDB" id="8531995at2"/>
<dbReference type="SUPFAM" id="SSF52540">
    <property type="entry name" value="P-loop containing nucleoside triphosphate hydrolases"/>
    <property type="match status" value="1"/>
</dbReference>
<dbReference type="InterPro" id="IPR027417">
    <property type="entry name" value="P-loop_NTPase"/>
</dbReference>
<dbReference type="EMBL" id="FMYQ01000039">
    <property type="protein sequence ID" value="SDE25739.1"/>
    <property type="molecule type" value="Genomic_DNA"/>
</dbReference>
<dbReference type="Proteomes" id="UP000198908">
    <property type="component" value="Unassembled WGS sequence"/>
</dbReference>
<dbReference type="Gene3D" id="3.40.50.300">
    <property type="entry name" value="P-loop containing nucleotide triphosphate hydrolases"/>
    <property type="match status" value="1"/>
</dbReference>
<dbReference type="Gene3D" id="3.40.50.2300">
    <property type="match status" value="1"/>
</dbReference>
<dbReference type="GO" id="GO:0005524">
    <property type="term" value="F:ATP binding"/>
    <property type="evidence" value="ECO:0007669"/>
    <property type="project" value="TreeGrafter"/>
</dbReference>
<name>A0A1G7BFA9_9BURK</name>
<gene>
    <name evidence="1" type="ORF">SAMN05421548_13919</name>
</gene>
<dbReference type="STRING" id="416944.SAMN05421548_13919"/>
<dbReference type="GO" id="GO:0009898">
    <property type="term" value="C:cytoplasmic side of plasma membrane"/>
    <property type="evidence" value="ECO:0007669"/>
    <property type="project" value="TreeGrafter"/>
</dbReference>
<dbReference type="InterPro" id="IPR050625">
    <property type="entry name" value="ParA/MinD_ATPase"/>
</dbReference>
<keyword evidence="2" id="KW-1185">Reference proteome</keyword>
<dbReference type="AlphaFoldDB" id="A0A1G7BFA9"/>
<dbReference type="GO" id="GO:0016887">
    <property type="term" value="F:ATP hydrolysis activity"/>
    <property type="evidence" value="ECO:0007669"/>
    <property type="project" value="TreeGrafter"/>
</dbReference>
<protein>
    <submittedName>
        <fullName evidence="1">Pilus assembly protein CpaE</fullName>
    </submittedName>
</protein>
<reference evidence="2" key="1">
    <citation type="submission" date="2016-09" db="EMBL/GenBank/DDBJ databases">
        <authorList>
            <person name="Varghese N."/>
            <person name="Submissions S."/>
        </authorList>
    </citation>
    <scope>NUCLEOTIDE SEQUENCE [LARGE SCALE GENOMIC DNA]</scope>
    <source>
        <strain evidence="2">TNe-862</strain>
    </source>
</reference>